<name>A0ABZ2K5Y3_9BACT</name>
<reference evidence="1 2" key="1">
    <citation type="submission" date="2021-12" db="EMBL/GenBank/DDBJ databases">
        <title>Discovery of the Pendulisporaceae a myxobacterial family with distinct sporulation behavior and unique specialized metabolism.</title>
        <authorList>
            <person name="Garcia R."/>
            <person name="Popoff A."/>
            <person name="Bader C.D."/>
            <person name="Loehr J."/>
            <person name="Walesch S."/>
            <person name="Walt C."/>
            <person name="Boldt J."/>
            <person name="Bunk B."/>
            <person name="Haeckl F.J.F.P.J."/>
            <person name="Gunesch A.P."/>
            <person name="Birkelbach J."/>
            <person name="Nuebel U."/>
            <person name="Pietschmann T."/>
            <person name="Bach T."/>
            <person name="Mueller R."/>
        </authorList>
    </citation>
    <scope>NUCLEOTIDE SEQUENCE [LARGE SCALE GENOMIC DNA]</scope>
    <source>
        <strain evidence="1 2">MSr12523</strain>
    </source>
</reference>
<keyword evidence="2" id="KW-1185">Reference proteome</keyword>
<dbReference type="Proteomes" id="UP001379533">
    <property type="component" value="Chromosome"/>
</dbReference>
<evidence type="ECO:0000313" key="1">
    <source>
        <dbReference type="EMBL" id="WXA94110.1"/>
    </source>
</evidence>
<organism evidence="1 2">
    <name type="scientific">Pendulispora brunnea</name>
    <dbReference type="NCBI Taxonomy" id="2905690"/>
    <lineage>
        <taxon>Bacteria</taxon>
        <taxon>Pseudomonadati</taxon>
        <taxon>Myxococcota</taxon>
        <taxon>Myxococcia</taxon>
        <taxon>Myxococcales</taxon>
        <taxon>Sorangiineae</taxon>
        <taxon>Pendulisporaceae</taxon>
        <taxon>Pendulispora</taxon>
    </lineage>
</organism>
<protein>
    <recommendedName>
        <fullName evidence="3">STAS/SEC14 domain-containing protein</fullName>
    </recommendedName>
</protein>
<dbReference type="EMBL" id="CP089982">
    <property type="protein sequence ID" value="WXA94110.1"/>
    <property type="molecule type" value="Genomic_DNA"/>
</dbReference>
<gene>
    <name evidence="1" type="ORF">LZC95_47665</name>
</gene>
<dbReference type="RefSeq" id="WP_394844713.1">
    <property type="nucleotide sequence ID" value="NZ_CP089982.1"/>
</dbReference>
<evidence type="ECO:0008006" key="3">
    <source>
        <dbReference type="Google" id="ProtNLM"/>
    </source>
</evidence>
<accession>A0ABZ2K5Y3</accession>
<proteinExistence type="predicted"/>
<evidence type="ECO:0000313" key="2">
    <source>
        <dbReference type="Proteomes" id="UP001379533"/>
    </source>
</evidence>
<sequence>MKVERQDPIVLVDLRAAHDLLTGASALDAPIAILDSAVLELPRFGMLVLASKDKGAPIPEEVSKRWKEWVESRTNEIKGKCAGIAMVTSSTAQSMVLRLAAPVIKRMFHATTKPFSDEASARAWLASQLG</sequence>